<dbReference type="EMBL" id="LCMI01000001">
    <property type="protein sequence ID" value="KKU33931.1"/>
    <property type="molecule type" value="Genomic_DNA"/>
</dbReference>
<reference evidence="1 2" key="1">
    <citation type="journal article" date="2015" name="Nature">
        <title>rRNA introns, odd ribosomes, and small enigmatic genomes across a large radiation of phyla.</title>
        <authorList>
            <person name="Brown C.T."/>
            <person name="Hug L.A."/>
            <person name="Thomas B.C."/>
            <person name="Sharon I."/>
            <person name="Castelle C.J."/>
            <person name="Singh A."/>
            <person name="Wilkins M.J."/>
            <person name="Williams K.H."/>
            <person name="Banfield J.F."/>
        </authorList>
    </citation>
    <scope>NUCLEOTIDE SEQUENCE [LARGE SCALE GENOMIC DNA]</scope>
</reference>
<evidence type="ECO:0000313" key="2">
    <source>
        <dbReference type="Proteomes" id="UP000034794"/>
    </source>
</evidence>
<sequence>MTEMLKTKSAELSEIAIEGLRLVQKEVEKIVSEDIKEFTYQALAEVDENYWTAPASSSGKFHPPEDNGEGGLVRHVIKGVAVIEQFARRARFSQRELDEAISAFLLHDTCKNGVVWTTPKTDYTHGLIASEWLEKFHLEPTAKVAIQNAVRYHMAPWCYAVSPFEDRPYTKEEMNKNLEEMSRAMFPTRIEEAVREADYWSSRSSMSFFPGTAVDIRHDLPEEAKK</sequence>
<comment type="caution">
    <text evidence="1">The sequence shown here is derived from an EMBL/GenBank/DDBJ whole genome shotgun (WGS) entry which is preliminary data.</text>
</comment>
<organism evidence="1 2">
    <name type="scientific">Candidatus Collierbacteria bacterium GW2011_GWA2_46_26</name>
    <dbReference type="NCBI Taxonomy" id="1618381"/>
    <lineage>
        <taxon>Bacteria</taxon>
        <taxon>Candidatus Collieribacteriota</taxon>
    </lineage>
</organism>
<evidence type="ECO:0000313" key="1">
    <source>
        <dbReference type="EMBL" id="KKU33931.1"/>
    </source>
</evidence>
<gene>
    <name evidence="1" type="ORF">UX47_C0001G0214</name>
</gene>
<proteinExistence type="predicted"/>
<name>A0A0G1PMF2_9BACT</name>
<protein>
    <recommendedName>
        <fullName evidence="3">HD domain-containing protein</fullName>
    </recommendedName>
</protein>
<dbReference type="SUPFAM" id="SSF109604">
    <property type="entry name" value="HD-domain/PDEase-like"/>
    <property type="match status" value="1"/>
</dbReference>
<dbReference type="AlphaFoldDB" id="A0A0G1PMF2"/>
<accession>A0A0G1PMF2</accession>
<evidence type="ECO:0008006" key="3">
    <source>
        <dbReference type="Google" id="ProtNLM"/>
    </source>
</evidence>
<dbReference type="Proteomes" id="UP000034794">
    <property type="component" value="Unassembled WGS sequence"/>
</dbReference>